<comment type="similarity">
    <text evidence="18">Belongs to the NnrE/AIBP family.</text>
</comment>
<keyword evidence="12 17" id="KW-0456">Lyase</keyword>
<reference evidence="22 23" key="1">
    <citation type="submission" date="2015-03" db="EMBL/GenBank/DDBJ databases">
        <authorList>
            <person name="Hassan Y.I."/>
            <person name="Lepp D."/>
            <person name="Li X.-Z."/>
            <person name="Zhou T."/>
        </authorList>
    </citation>
    <scope>NUCLEOTIDE SEQUENCE [LARGE SCALE GENOMIC DNA]</scope>
    <source>
        <strain evidence="22 23">BD-c194</strain>
    </source>
</reference>
<feature type="binding site" evidence="18">
    <location>
        <position position="62"/>
    </location>
    <ligand>
        <name>K(+)</name>
        <dbReference type="ChEBI" id="CHEBI:29103"/>
    </ligand>
</feature>
<keyword evidence="23" id="KW-1185">Reference proteome</keyword>
<keyword evidence="11 18" id="KW-0413">Isomerase</keyword>
<evidence type="ECO:0000256" key="8">
    <source>
        <dbReference type="ARBA" id="ARBA00022857"/>
    </source>
</evidence>
<dbReference type="NCBIfam" id="TIGR00197">
    <property type="entry name" value="yjeF_nterm"/>
    <property type="match status" value="1"/>
</dbReference>
<dbReference type="InterPro" id="IPR017953">
    <property type="entry name" value="Carbohydrate_kinase_pred_CS"/>
</dbReference>
<evidence type="ECO:0000259" key="20">
    <source>
        <dbReference type="PROSITE" id="PS51383"/>
    </source>
</evidence>
<evidence type="ECO:0000256" key="1">
    <source>
        <dbReference type="ARBA" id="ARBA00000013"/>
    </source>
</evidence>
<comment type="catalytic activity">
    <reaction evidence="1 18 19">
        <text>(6R)-NADHX = (6S)-NADHX</text>
        <dbReference type="Rhea" id="RHEA:32215"/>
        <dbReference type="ChEBI" id="CHEBI:64074"/>
        <dbReference type="ChEBI" id="CHEBI:64075"/>
        <dbReference type="EC" id="5.1.99.6"/>
    </reaction>
</comment>
<dbReference type="HAMAP" id="MF_01966">
    <property type="entry name" value="NADHX_epimerase"/>
    <property type="match status" value="1"/>
</dbReference>
<comment type="similarity">
    <text evidence="3 19">In the N-terminal section; belongs to the NnrE/AIBP family.</text>
</comment>
<comment type="caution">
    <text evidence="17">Lacks conserved residue(s) required for the propagation of feature annotation.</text>
</comment>
<evidence type="ECO:0000256" key="7">
    <source>
        <dbReference type="ARBA" id="ARBA00022840"/>
    </source>
</evidence>
<dbReference type="PATRIC" id="fig|443610.3.peg.1960"/>
<evidence type="ECO:0000256" key="19">
    <source>
        <dbReference type="PIRNR" id="PIRNR017184"/>
    </source>
</evidence>
<dbReference type="PANTHER" id="PTHR12592">
    <property type="entry name" value="ATP-DEPENDENT (S)-NAD(P)H-HYDRATE DEHYDRATASE FAMILY MEMBER"/>
    <property type="match status" value="1"/>
</dbReference>
<dbReference type="Gene3D" id="3.40.50.10260">
    <property type="entry name" value="YjeF N-terminal domain"/>
    <property type="match status" value="1"/>
</dbReference>
<dbReference type="RefSeq" id="WP_046110098.1">
    <property type="nucleotide sequence ID" value="NZ_JZEX01000157.1"/>
</dbReference>
<feature type="binding site" evidence="18">
    <location>
        <begin position="61"/>
        <end position="65"/>
    </location>
    <ligand>
        <name>(6S)-NADPHX</name>
        <dbReference type="ChEBI" id="CHEBI:64076"/>
    </ligand>
</feature>
<keyword evidence="10 17" id="KW-0520">NAD</keyword>
<dbReference type="HAMAP" id="MF_01965">
    <property type="entry name" value="NADHX_dehydratase"/>
    <property type="match status" value="1"/>
</dbReference>
<comment type="caution">
    <text evidence="22">The sequence shown here is derived from an EMBL/GenBank/DDBJ whole genome shotgun (WGS) entry which is preliminary data.</text>
</comment>
<dbReference type="GO" id="GO:0052855">
    <property type="term" value="F:ADP-dependent NAD(P)H-hydrate dehydratase activity"/>
    <property type="evidence" value="ECO:0007669"/>
    <property type="project" value="UniProtKB-UniRule"/>
</dbReference>
<dbReference type="GO" id="GO:0052856">
    <property type="term" value="F:NAD(P)HX epimerase activity"/>
    <property type="evidence" value="ECO:0007669"/>
    <property type="project" value="UniProtKB-UniRule"/>
</dbReference>
<keyword evidence="6 17" id="KW-0547">Nucleotide-binding</keyword>
<dbReference type="Pfam" id="PF03853">
    <property type="entry name" value="YjeF_N"/>
    <property type="match status" value="1"/>
</dbReference>
<keyword evidence="9 18" id="KW-0630">Potassium</keyword>
<evidence type="ECO:0000256" key="18">
    <source>
        <dbReference type="HAMAP-Rule" id="MF_01966"/>
    </source>
</evidence>
<feature type="domain" description="YjeF C-terminal" evidence="20">
    <location>
        <begin position="221"/>
        <end position="490"/>
    </location>
</feature>
<evidence type="ECO:0000256" key="12">
    <source>
        <dbReference type="ARBA" id="ARBA00023239"/>
    </source>
</evidence>
<comment type="catalytic activity">
    <reaction evidence="2 18 19">
        <text>(6R)-NADPHX = (6S)-NADPHX</text>
        <dbReference type="Rhea" id="RHEA:32227"/>
        <dbReference type="ChEBI" id="CHEBI:64076"/>
        <dbReference type="ChEBI" id="CHEBI:64077"/>
        <dbReference type="EC" id="5.1.99.6"/>
    </reaction>
</comment>
<gene>
    <name evidence="18" type="primary">nnrE</name>
    <name evidence="17" type="synonym">nnrD</name>
    <name evidence="22" type="ORF">VE25_18260</name>
</gene>
<feature type="binding site" evidence="18">
    <location>
        <begin position="127"/>
        <end position="133"/>
    </location>
    <ligand>
        <name>(6S)-NADPHX</name>
        <dbReference type="ChEBI" id="CHEBI:64076"/>
    </ligand>
</feature>
<dbReference type="Pfam" id="PF01256">
    <property type="entry name" value="Carb_kinase"/>
    <property type="match status" value="1"/>
</dbReference>
<comment type="similarity">
    <text evidence="4 19">In the C-terminal section; belongs to the NnrD/CARKD family.</text>
</comment>
<dbReference type="PANTHER" id="PTHR12592:SF0">
    <property type="entry name" value="ATP-DEPENDENT (S)-NAD(P)H-HYDRATE DEHYDRATASE"/>
    <property type="match status" value="1"/>
</dbReference>
<dbReference type="GO" id="GO:0005524">
    <property type="term" value="F:ATP binding"/>
    <property type="evidence" value="ECO:0007669"/>
    <property type="project" value="UniProtKB-UniRule"/>
</dbReference>
<dbReference type="GO" id="GO:0110051">
    <property type="term" value="P:metabolite repair"/>
    <property type="evidence" value="ECO:0007669"/>
    <property type="project" value="TreeGrafter"/>
</dbReference>
<keyword evidence="5 18" id="KW-0479">Metal-binding</keyword>
<comment type="catalytic activity">
    <reaction evidence="15 17 19">
        <text>(6S)-NADHX + ADP = AMP + phosphate + NADH + H(+)</text>
        <dbReference type="Rhea" id="RHEA:32223"/>
        <dbReference type="ChEBI" id="CHEBI:15378"/>
        <dbReference type="ChEBI" id="CHEBI:43474"/>
        <dbReference type="ChEBI" id="CHEBI:57945"/>
        <dbReference type="ChEBI" id="CHEBI:64074"/>
        <dbReference type="ChEBI" id="CHEBI:456215"/>
        <dbReference type="ChEBI" id="CHEBI:456216"/>
        <dbReference type="EC" id="4.2.1.136"/>
    </reaction>
</comment>
<evidence type="ECO:0000256" key="2">
    <source>
        <dbReference type="ARBA" id="ARBA00000909"/>
    </source>
</evidence>
<dbReference type="EC" id="4.2.1.136" evidence="19"/>
<comment type="cofactor">
    <cofactor evidence="17">
        <name>Mg(2+)</name>
        <dbReference type="ChEBI" id="CHEBI:18420"/>
    </cofactor>
</comment>
<evidence type="ECO:0000256" key="4">
    <source>
        <dbReference type="ARBA" id="ARBA00009524"/>
    </source>
</evidence>
<evidence type="ECO:0000256" key="9">
    <source>
        <dbReference type="ARBA" id="ARBA00022958"/>
    </source>
</evidence>
<dbReference type="NCBIfam" id="TIGR00196">
    <property type="entry name" value="yjeF_cterm"/>
    <property type="match status" value="1"/>
</dbReference>
<evidence type="ECO:0000313" key="23">
    <source>
        <dbReference type="Proteomes" id="UP000033632"/>
    </source>
</evidence>
<dbReference type="GO" id="GO:0046496">
    <property type="term" value="P:nicotinamide nucleotide metabolic process"/>
    <property type="evidence" value="ECO:0007669"/>
    <property type="project" value="UniProtKB-UniRule"/>
</dbReference>
<feature type="binding site" evidence="17">
    <location>
        <position position="256"/>
    </location>
    <ligand>
        <name>(6S)-NADPHX</name>
        <dbReference type="ChEBI" id="CHEBI:64076"/>
    </ligand>
</feature>
<dbReference type="PROSITE" id="PS01050">
    <property type="entry name" value="YJEF_C_2"/>
    <property type="match status" value="1"/>
</dbReference>
<feature type="binding site" evidence="17">
    <location>
        <begin position="405"/>
        <end position="409"/>
    </location>
    <ligand>
        <name>AMP</name>
        <dbReference type="ChEBI" id="CHEBI:456215"/>
    </ligand>
</feature>
<feature type="domain" description="YjeF N-terminal" evidence="21">
    <location>
        <begin position="15"/>
        <end position="213"/>
    </location>
</feature>
<dbReference type="InterPro" id="IPR036652">
    <property type="entry name" value="YjeF_N_dom_sf"/>
</dbReference>
<proteinExistence type="inferred from homology"/>
<feature type="binding site" evidence="17">
    <location>
        <position position="373"/>
    </location>
    <ligand>
        <name>(6S)-NADPHX</name>
        <dbReference type="ChEBI" id="CHEBI:64076"/>
    </ligand>
</feature>
<dbReference type="Gene3D" id="3.40.1190.20">
    <property type="match status" value="1"/>
</dbReference>
<evidence type="ECO:0000256" key="10">
    <source>
        <dbReference type="ARBA" id="ARBA00023027"/>
    </source>
</evidence>
<evidence type="ECO:0000256" key="15">
    <source>
        <dbReference type="ARBA" id="ARBA00048238"/>
    </source>
</evidence>
<evidence type="ECO:0000256" key="14">
    <source>
        <dbReference type="ARBA" id="ARBA00025153"/>
    </source>
</evidence>
<organism evidence="22 23">
    <name type="scientific">Devosia geojensis</name>
    <dbReference type="NCBI Taxonomy" id="443610"/>
    <lineage>
        <taxon>Bacteria</taxon>
        <taxon>Pseudomonadati</taxon>
        <taxon>Pseudomonadota</taxon>
        <taxon>Alphaproteobacteria</taxon>
        <taxon>Hyphomicrobiales</taxon>
        <taxon>Devosiaceae</taxon>
        <taxon>Devosia</taxon>
    </lineage>
</organism>
<feature type="binding site" evidence="17">
    <location>
        <position position="435"/>
    </location>
    <ligand>
        <name>(6S)-NADPHX</name>
        <dbReference type="ChEBI" id="CHEBI:64076"/>
    </ligand>
</feature>
<dbReference type="CDD" id="cd01171">
    <property type="entry name" value="YXKO-related"/>
    <property type="match status" value="1"/>
</dbReference>
<comment type="subunit">
    <text evidence="17">Homotetramer.</text>
</comment>
<evidence type="ECO:0000256" key="17">
    <source>
        <dbReference type="HAMAP-Rule" id="MF_01965"/>
    </source>
</evidence>
<evidence type="ECO:0000256" key="13">
    <source>
        <dbReference type="ARBA" id="ARBA00023268"/>
    </source>
</evidence>
<evidence type="ECO:0000256" key="16">
    <source>
        <dbReference type="ARBA" id="ARBA00049209"/>
    </source>
</evidence>
<keyword evidence="8 17" id="KW-0521">NADP</keyword>
<dbReference type="PIRSF" id="PIRSF017184">
    <property type="entry name" value="Nnr"/>
    <property type="match status" value="1"/>
</dbReference>
<sequence length="492" mass="50446">MTDTYARELLTPQEMGQADRLAVEAGVPSIRLMETAGLAVADTIVERYYQRSVLVLCGPGNNGGDGFVAARVLKERGWPVQVRLLGDRAALSGDAATAAAAWGGRAERPQLAEDLEDADLVIDALLGAGLDRDVEGEFAELIEAVNAAGKPVISIDVPSGIDGATGQVRGIALEAALTVTFFRKKPGHLLLPGRELCGELVLADIGIPDAVIGEIAPQTWENGPGVWVLPKVQAGAHKYDRGHCVIVSGDALHTGAARLAAAAALRSGAGLVSLAGGREGLLVHAAHVTSIMLREAGDAASLAALLEDTRLNSVVIGPAIGVGEETRAMTLAVLASGAAAVLDADALTSFKDDPQTLFSAIEARQRPVVLTPHEGEFARLFDLEGSKPDRAWAAALKAGAVVLLKGSDTVIAHPDGRVAINANAPHYLGTAGAGDVLAGIIAGFLAQGMGGFEAASAATWVHGQAAQLFGGPGLISEDLPDLVPDVLGELAV</sequence>
<evidence type="ECO:0000256" key="3">
    <source>
        <dbReference type="ARBA" id="ARBA00006001"/>
    </source>
</evidence>
<feature type="binding site" evidence="18">
    <location>
        <position position="156"/>
    </location>
    <ligand>
        <name>(6S)-NADPHX</name>
        <dbReference type="ChEBI" id="CHEBI:64076"/>
    </ligand>
</feature>
<comment type="function">
    <text evidence="18">Catalyzes the epimerization of the S- and R-forms of NAD(P)HX, a damaged form of NAD(P)H that is a result of enzymatic or heat-dependent hydration. This is a prerequisite for the S-specific NAD(P)H-hydrate dehydratase to allow the repair of both epimers of NAD(P)HX.</text>
</comment>
<comment type="cofactor">
    <cofactor evidence="18 19">
        <name>K(+)</name>
        <dbReference type="ChEBI" id="CHEBI:29103"/>
    </cofactor>
    <text evidence="18 19">Binds 1 potassium ion per subunit.</text>
</comment>
<evidence type="ECO:0000256" key="5">
    <source>
        <dbReference type="ARBA" id="ARBA00022723"/>
    </source>
</evidence>
<feature type="binding site" evidence="18">
    <location>
        <position position="159"/>
    </location>
    <ligand>
        <name>K(+)</name>
        <dbReference type="ChEBI" id="CHEBI:29103"/>
    </ligand>
</feature>
<feature type="binding site" evidence="17">
    <location>
        <position position="434"/>
    </location>
    <ligand>
        <name>AMP</name>
        <dbReference type="ChEBI" id="CHEBI:456215"/>
    </ligand>
</feature>
<dbReference type="InterPro" id="IPR030677">
    <property type="entry name" value="Nnr"/>
</dbReference>
<dbReference type="GO" id="GO:0046872">
    <property type="term" value="F:metal ion binding"/>
    <property type="evidence" value="ECO:0007669"/>
    <property type="project" value="UniProtKB-UniRule"/>
</dbReference>
<dbReference type="Proteomes" id="UP000033632">
    <property type="component" value="Unassembled WGS sequence"/>
</dbReference>
<dbReference type="PROSITE" id="PS51385">
    <property type="entry name" value="YJEF_N"/>
    <property type="match status" value="1"/>
</dbReference>
<comment type="function">
    <text evidence="17">Catalyzes the dehydration of the S-form of NAD(P)HX at the expense of ADP, which is converted to AMP. Together with NAD(P)HX epimerase, which catalyzes the epimerization of the S- and R-forms, the enzyme allows the repair of both epimers of NAD(P)HX, a damaged form of NAD(P)H that is a result of enzymatic or heat-dependent hydration.</text>
</comment>
<comment type="catalytic activity">
    <reaction evidence="16 17 19">
        <text>(6S)-NADPHX + ADP = AMP + phosphate + NADPH + H(+)</text>
        <dbReference type="Rhea" id="RHEA:32235"/>
        <dbReference type="ChEBI" id="CHEBI:15378"/>
        <dbReference type="ChEBI" id="CHEBI:43474"/>
        <dbReference type="ChEBI" id="CHEBI:57783"/>
        <dbReference type="ChEBI" id="CHEBI:64076"/>
        <dbReference type="ChEBI" id="CHEBI:456215"/>
        <dbReference type="ChEBI" id="CHEBI:456216"/>
        <dbReference type="EC" id="4.2.1.136"/>
    </reaction>
</comment>
<dbReference type="InterPro" id="IPR029056">
    <property type="entry name" value="Ribokinase-like"/>
</dbReference>
<comment type="similarity">
    <text evidence="17">Belongs to the NnrD/CARKD family.</text>
</comment>
<name>A0A0F5FHY7_9HYPH</name>
<dbReference type="SUPFAM" id="SSF53613">
    <property type="entry name" value="Ribokinase-like"/>
    <property type="match status" value="1"/>
</dbReference>
<accession>A0A0F5FHY7</accession>
<evidence type="ECO:0000313" key="22">
    <source>
        <dbReference type="EMBL" id="KKB08466.1"/>
    </source>
</evidence>
<dbReference type="InterPro" id="IPR004443">
    <property type="entry name" value="YjeF_N_dom"/>
</dbReference>
<dbReference type="EMBL" id="JZEX01000157">
    <property type="protein sequence ID" value="KKB08466.1"/>
    <property type="molecule type" value="Genomic_DNA"/>
</dbReference>
<dbReference type="EC" id="5.1.99.6" evidence="19"/>
<evidence type="ECO:0000256" key="6">
    <source>
        <dbReference type="ARBA" id="ARBA00022741"/>
    </source>
</evidence>
<protein>
    <recommendedName>
        <fullName evidence="19">Bifunctional NAD(P)H-hydrate repair enzyme</fullName>
    </recommendedName>
    <alternativeName>
        <fullName evidence="19">Nicotinamide nucleotide repair protein</fullName>
    </alternativeName>
    <domain>
        <recommendedName>
            <fullName evidence="19">ADP-dependent (S)-NAD(P)H-hydrate dehydratase</fullName>
            <ecNumber evidence="19">4.2.1.136</ecNumber>
        </recommendedName>
        <alternativeName>
            <fullName evidence="19">ADP-dependent NAD(P)HX dehydratase</fullName>
        </alternativeName>
    </domain>
    <domain>
        <recommendedName>
            <fullName evidence="19">NAD(P)H-hydrate epimerase</fullName>
            <ecNumber evidence="19">5.1.99.6</ecNumber>
        </recommendedName>
    </domain>
</protein>
<evidence type="ECO:0000256" key="11">
    <source>
        <dbReference type="ARBA" id="ARBA00023235"/>
    </source>
</evidence>
<comment type="function">
    <text evidence="14 19">Bifunctional enzyme that catalyzes the epimerization of the S- and R-forms of NAD(P)HX and the dehydration of the S-form of NAD(P)HX at the expense of ADP, which is converted to AMP. This allows the repair of both epimers of NAD(P)HX, a damaged form of NAD(P)H that is a result of enzymatic or heat-dependent hydration.</text>
</comment>
<feature type="binding site" evidence="18">
    <location>
        <position position="123"/>
    </location>
    <ligand>
        <name>K(+)</name>
        <dbReference type="ChEBI" id="CHEBI:29103"/>
    </ligand>
</feature>
<dbReference type="InterPro" id="IPR000631">
    <property type="entry name" value="CARKD"/>
</dbReference>
<keyword evidence="13" id="KW-0511">Multifunctional enzyme</keyword>
<dbReference type="AlphaFoldDB" id="A0A0F5FHY7"/>
<dbReference type="STRING" id="443610.VE25_18260"/>
<keyword evidence="7 17" id="KW-0067">ATP-binding</keyword>
<evidence type="ECO:0000259" key="21">
    <source>
        <dbReference type="PROSITE" id="PS51385"/>
    </source>
</evidence>
<dbReference type="PROSITE" id="PS51383">
    <property type="entry name" value="YJEF_C_3"/>
    <property type="match status" value="1"/>
</dbReference>
<dbReference type="SUPFAM" id="SSF64153">
    <property type="entry name" value="YjeF N-terminal domain-like"/>
    <property type="match status" value="1"/>
</dbReference>